<protein>
    <submittedName>
        <fullName evidence="2">Uncharacterized protein</fullName>
    </submittedName>
</protein>
<keyword evidence="1" id="KW-1133">Transmembrane helix</keyword>
<evidence type="ECO:0000313" key="2">
    <source>
        <dbReference type="EMBL" id="GGN86541.1"/>
    </source>
</evidence>
<keyword evidence="3" id="KW-1185">Reference proteome</keyword>
<dbReference type="Proteomes" id="UP000605784">
    <property type="component" value="Unassembled WGS sequence"/>
</dbReference>
<evidence type="ECO:0000313" key="3">
    <source>
        <dbReference type="Proteomes" id="UP000605784"/>
    </source>
</evidence>
<keyword evidence="1" id="KW-0472">Membrane</keyword>
<dbReference type="RefSeq" id="WP_268239415.1">
    <property type="nucleotide sequence ID" value="NZ_BMOU01000001.1"/>
</dbReference>
<dbReference type="EMBL" id="BMOU01000001">
    <property type="protein sequence ID" value="GGN86541.1"/>
    <property type="molecule type" value="Genomic_DNA"/>
</dbReference>
<reference evidence="2" key="2">
    <citation type="submission" date="2020-09" db="EMBL/GenBank/DDBJ databases">
        <authorList>
            <person name="Sun Q."/>
            <person name="Ohkuma M."/>
        </authorList>
    </citation>
    <scope>NUCLEOTIDE SEQUENCE</scope>
    <source>
        <strain evidence="2">JCM 17820</strain>
    </source>
</reference>
<reference evidence="2" key="1">
    <citation type="journal article" date="2014" name="Int. J. Syst. Evol. Microbiol.">
        <title>Complete genome sequence of Corynebacterium casei LMG S-19264T (=DSM 44701T), isolated from a smear-ripened cheese.</title>
        <authorList>
            <consortium name="US DOE Joint Genome Institute (JGI-PGF)"/>
            <person name="Walter F."/>
            <person name="Albersmeier A."/>
            <person name="Kalinowski J."/>
            <person name="Ruckert C."/>
        </authorList>
    </citation>
    <scope>NUCLEOTIDE SEQUENCE</scope>
    <source>
        <strain evidence="2">JCM 17820</strain>
    </source>
</reference>
<name>A0A830GIB8_9EURY</name>
<organism evidence="2 3">
    <name type="scientific">Haloarcula pellucida</name>
    <dbReference type="NCBI Taxonomy" id="1427151"/>
    <lineage>
        <taxon>Archaea</taxon>
        <taxon>Methanobacteriati</taxon>
        <taxon>Methanobacteriota</taxon>
        <taxon>Stenosarchaea group</taxon>
        <taxon>Halobacteria</taxon>
        <taxon>Halobacteriales</taxon>
        <taxon>Haloarculaceae</taxon>
        <taxon>Haloarcula</taxon>
    </lineage>
</organism>
<evidence type="ECO:0000256" key="1">
    <source>
        <dbReference type="SAM" id="Phobius"/>
    </source>
</evidence>
<comment type="caution">
    <text evidence="2">The sequence shown here is derived from an EMBL/GenBank/DDBJ whole genome shotgun (WGS) entry which is preliminary data.</text>
</comment>
<gene>
    <name evidence="2" type="ORF">GCM10009030_04330</name>
</gene>
<keyword evidence="1" id="KW-0812">Transmembrane</keyword>
<dbReference type="AlphaFoldDB" id="A0A830GIB8"/>
<proteinExistence type="predicted"/>
<accession>A0A830GIB8</accession>
<feature type="transmembrane region" description="Helical" evidence="1">
    <location>
        <begin position="20"/>
        <end position="42"/>
    </location>
</feature>
<sequence length="44" mass="4825">MSTTLDHFDHPAWLTAAGTLAGYGLVLLFLFLLLFVAPYLVFPA</sequence>